<feature type="domain" description="Virulence-associated protein E-like" evidence="1">
    <location>
        <begin position="95"/>
        <end position="306"/>
    </location>
</feature>
<evidence type="ECO:0000259" key="1">
    <source>
        <dbReference type="Pfam" id="PF05272"/>
    </source>
</evidence>
<evidence type="ECO:0000313" key="3">
    <source>
        <dbReference type="Proteomes" id="UP000187261"/>
    </source>
</evidence>
<dbReference type="PANTHER" id="PTHR34985">
    <property type="entry name" value="SLR0554 PROTEIN"/>
    <property type="match status" value="1"/>
</dbReference>
<accession>A0A1U7PZW7</accession>
<dbReference type="RefSeq" id="WP_076783600.1">
    <property type="nucleotide sequence ID" value="NZ_FTPU01000023.1"/>
</dbReference>
<sequence length="390" mass="45978">MHSPQKRYQTDSGSVTVFDKVIKYLNHKYQVRYNEIALEFEIRTEDEDWEELNINSLFIELIQSGINVTINKLEILLKSHWIEKYNPIQNYFENLPKWNGEYHIQKLANYINTTDNPSFYKHFEKWLTRAVLCSLKKGYVNKQCLVLFNTKQNSGKTSFLRFLIPAELEKYYTEDIGIDKDGLISLCKSLIINIDELSVMSKIDVNTLKSFISKNTINARLPYDRKSSLMHRTASFCGSTNRSDFLTDETGSVRWQIFEVLEINFNYTKEININQVWAQAYFNAFERKNYNPELTAEDILENEKRNEKYKQVSLEQEIILTHFEKAEKKNDFLTATDIMLAMNNALGVRLNIIKIGKALTILNYERIKHSKRQVYGYLIKRKIEESKNEN</sequence>
<dbReference type="OrthoDB" id="9801888at2"/>
<protein>
    <submittedName>
        <fullName evidence="2">Virulence-associated protein E</fullName>
    </submittedName>
</protein>
<dbReference type="Proteomes" id="UP000187261">
    <property type="component" value="Unassembled WGS sequence"/>
</dbReference>
<dbReference type="Pfam" id="PF05272">
    <property type="entry name" value="VapE-like_dom"/>
    <property type="match status" value="1"/>
</dbReference>
<dbReference type="AlphaFoldDB" id="A0A1U7PZW7"/>
<keyword evidence="3" id="KW-1185">Reference proteome</keyword>
<dbReference type="STRING" id="1121284.SAMN05660493_02155"/>
<reference evidence="3" key="1">
    <citation type="submission" date="2016-10" db="EMBL/GenBank/DDBJ databases">
        <authorList>
            <person name="Varghese N."/>
            <person name="Submissions S."/>
        </authorList>
    </citation>
    <scope>NUCLEOTIDE SEQUENCE [LARGE SCALE GENOMIC DNA]</scope>
    <source>
        <strain evidence="3">DSM 19482</strain>
    </source>
</reference>
<gene>
    <name evidence="2" type="ORF">SAMN05660493_02155</name>
</gene>
<organism evidence="2 3">
    <name type="scientific">Epilithonimonas bovis DSM 19482</name>
    <dbReference type="NCBI Taxonomy" id="1121284"/>
    <lineage>
        <taxon>Bacteria</taxon>
        <taxon>Pseudomonadati</taxon>
        <taxon>Bacteroidota</taxon>
        <taxon>Flavobacteriia</taxon>
        <taxon>Flavobacteriales</taxon>
        <taxon>Weeksellaceae</taxon>
        <taxon>Chryseobacterium group</taxon>
        <taxon>Epilithonimonas</taxon>
    </lineage>
</organism>
<evidence type="ECO:0000313" key="2">
    <source>
        <dbReference type="EMBL" id="SIT97438.1"/>
    </source>
</evidence>
<dbReference type="InterPro" id="IPR007936">
    <property type="entry name" value="VapE-like_dom"/>
</dbReference>
<dbReference type="PANTHER" id="PTHR34985:SF1">
    <property type="entry name" value="SLR0554 PROTEIN"/>
    <property type="match status" value="1"/>
</dbReference>
<name>A0A1U7PZW7_9FLAO</name>
<dbReference type="EMBL" id="FTPU01000023">
    <property type="protein sequence ID" value="SIT97438.1"/>
    <property type="molecule type" value="Genomic_DNA"/>
</dbReference>
<proteinExistence type="predicted"/>